<feature type="transmembrane region" description="Helical" evidence="11">
    <location>
        <begin position="114"/>
        <end position="138"/>
    </location>
</feature>
<accession>A0AAD8UWA6</accession>
<feature type="transmembrane region" description="Helical" evidence="11">
    <location>
        <begin position="83"/>
        <end position="102"/>
    </location>
</feature>
<keyword evidence="4 11" id="KW-0812">Transmembrane</keyword>
<feature type="transmembrane region" description="Helical" evidence="11">
    <location>
        <begin position="178"/>
        <end position="196"/>
    </location>
</feature>
<dbReference type="AlphaFoldDB" id="A0AAD8UWA6"/>
<evidence type="ECO:0000256" key="9">
    <source>
        <dbReference type="ARBA" id="ARBA00023136"/>
    </source>
</evidence>
<evidence type="ECO:0000313" key="13">
    <source>
        <dbReference type="Proteomes" id="UP001230268"/>
    </source>
</evidence>
<keyword evidence="9 11" id="KW-0472">Membrane</keyword>
<comment type="subcellular location">
    <subcellularLocation>
        <location evidence="1">Endoplasmic reticulum membrane</location>
        <topology evidence="1">Multi-pass membrane protein</topology>
    </subcellularLocation>
</comment>
<dbReference type="EMBL" id="JAVEPI010000001">
    <property type="protein sequence ID" value="KAK1445003.1"/>
    <property type="molecule type" value="Genomic_DNA"/>
</dbReference>
<keyword evidence="5" id="KW-0256">Endoplasmic reticulum</keyword>
<evidence type="ECO:0000256" key="5">
    <source>
        <dbReference type="ARBA" id="ARBA00022824"/>
    </source>
</evidence>
<dbReference type="PANTHER" id="PTHR10585">
    <property type="entry name" value="ER LUMEN PROTEIN RETAINING RECEPTOR"/>
    <property type="match status" value="1"/>
</dbReference>
<feature type="transmembrane region" description="Helical" evidence="11">
    <location>
        <begin position="150"/>
        <end position="166"/>
    </location>
</feature>
<reference evidence="12" key="1">
    <citation type="submission" date="2023-08" db="EMBL/GenBank/DDBJ databases">
        <title>Draft sequence of the Babesia gibsoni genome.</title>
        <authorList>
            <person name="Yamagishi J.Y."/>
            <person name="Xuan X.X."/>
        </authorList>
    </citation>
    <scope>NUCLEOTIDE SEQUENCE</scope>
    <source>
        <strain evidence="12">Azabu</strain>
    </source>
</reference>
<name>A0AAD8UWA6_BABGI</name>
<evidence type="ECO:0000256" key="11">
    <source>
        <dbReference type="SAM" id="Phobius"/>
    </source>
</evidence>
<keyword evidence="8 11" id="KW-1133">Transmembrane helix</keyword>
<evidence type="ECO:0000256" key="10">
    <source>
        <dbReference type="ARBA" id="ARBA00023170"/>
    </source>
</evidence>
<evidence type="ECO:0000256" key="4">
    <source>
        <dbReference type="ARBA" id="ARBA00022692"/>
    </source>
</evidence>
<keyword evidence="6" id="KW-0931">ER-Golgi transport</keyword>
<keyword evidence="13" id="KW-1185">Reference proteome</keyword>
<proteinExistence type="inferred from homology"/>
<evidence type="ECO:0000256" key="7">
    <source>
        <dbReference type="ARBA" id="ARBA00022927"/>
    </source>
</evidence>
<feature type="transmembrane region" description="Helical" evidence="11">
    <location>
        <begin position="27"/>
        <end position="44"/>
    </location>
</feature>
<keyword evidence="10 12" id="KW-0675">Receptor</keyword>
<dbReference type="Pfam" id="PF00810">
    <property type="entry name" value="ER_lumen_recept"/>
    <property type="match status" value="1"/>
</dbReference>
<dbReference type="InterPro" id="IPR000133">
    <property type="entry name" value="ER_ret_rcpt"/>
</dbReference>
<feature type="transmembrane region" description="Helical" evidence="11">
    <location>
        <begin position="208"/>
        <end position="226"/>
    </location>
</feature>
<organism evidence="12 13">
    <name type="scientific">Babesia gibsoni</name>
    <dbReference type="NCBI Taxonomy" id="33632"/>
    <lineage>
        <taxon>Eukaryota</taxon>
        <taxon>Sar</taxon>
        <taxon>Alveolata</taxon>
        <taxon>Apicomplexa</taxon>
        <taxon>Aconoidasida</taxon>
        <taxon>Piroplasmida</taxon>
        <taxon>Babesiidae</taxon>
        <taxon>Babesia</taxon>
    </lineage>
</organism>
<dbReference type="GO" id="GO:0016192">
    <property type="term" value="P:vesicle-mediated transport"/>
    <property type="evidence" value="ECO:0007669"/>
    <property type="project" value="UniProtKB-KW"/>
</dbReference>
<dbReference type="GO" id="GO:0015031">
    <property type="term" value="P:protein transport"/>
    <property type="evidence" value="ECO:0007669"/>
    <property type="project" value="UniProtKB-KW"/>
</dbReference>
<comment type="caution">
    <text evidence="12">The sequence shown here is derived from an EMBL/GenBank/DDBJ whole genome shotgun (WGS) entry which is preliminary data.</text>
</comment>
<feature type="transmembrane region" description="Helical" evidence="11">
    <location>
        <begin position="50"/>
        <end position="71"/>
    </location>
</feature>
<dbReference type="GO" id="GO:0005789">
    <property type="term" value="C:endoplasmic reticulum membrane"/>
    <property type="evidence" value="ECO:0007669"/>
    <property type="project" value="UniProtKB-SubCell"/>
</dbReference>
<evidence type="ECO:0000313" key="12">
    <source>
        <dbReference type="EMBL" id="KAK1445003.1"/>
    </source>
</evidence>
<evidence type="ECO:0000256" key="6">
    <source>
        <dbReference type="ARBA" id="ARBA00022892"/>
    </source>
</evidence>
<protein>
    <submittedName>
        <fullName evidence="12">ER lumen protein retaining receptor like protein</fullName>
    </submittedName>
</protein>
<evidence type="ECO:0000256" key="3">
    <source>
        <dbReference type="ARBA" id="ARBA00022448"/>
    </source>
</evidence>
<evidence type="ECO:0000256" key="8">
    <source>
        <dbReference type="ARBA" id="ARBA00022989"/>
    </source>
</evidence>
<feature type="transmembrane region" description="Helical" evidence="11">
    <location>
        <begin position="246"/>
        <end position="263"/>
    </location>
</feature>
<keyword evidence="3" id="KW-0813">Transport</keyword>
<dbReference type="GO" id="GO:0006621">
    <property type="term" value="P:protein retention in ER lumen"/>
    <property type="evidence" value="ECO:0007669"/>
    <property type="project" value="InterPro"/>
</dbReference>
<keyword evidence="7" id="KW-0653">Protein transport</keyword>
<evidence type="ECO:0000256" key="1">
    <source>
        <dbReference type="ARBA" id="ARBA00004477"/>
    </source>
</evidence>
<dbReference type="Proteomes" id="UP001230268">
    <property type="component" value="Unassembled WGS sequence"/>
</dbReference>
<gene>
    <name evidence="12" type="ORF">BgAZ_109090</name>
</gene>
<evidence type="ECO:0000256" key="2">
    <source>
        <dbReference type="ARBA" id="ARBA00010120"/>
    </source>
</evidence>
<comment type="similarity">
    <text evidence="2">Belongs to the ERD2 family.</text>
</comment>
<sequence>MAYGKEAVSPSLRERTRKVVEENPVEVRIYVGFFIALIFMYVLFSDGDFSFLLTLSSLISFLSFMIVTYCIEAARSCKGISLQTIFSYVVLLFSRLVAILPFQGYLPSDSSGDFLYQFSEFMSFVFAAYICYLCVVKYDTTYEKELDTMQAKYILIPCFVLALILHPSLNRNFFGDTFWAFALYVETFCVLPQLVMFQATDNATTSTVHFTAAQSAAKILGFIFWLSTFNELNSRGNILKHYVGNWVIFTQFLQILIVADFIYHYMNCITKGIPVERIMAEDV</sequence>
<dbReference type="GO" id="GO:0046923">
    <property type="term" value="F:ER retention sequence binding"/>
    <property type="evidence" value="ECO:0007669"/>
    <property type="project" value="InterPro"/>
</dbReference>